<dbReference type="Pfam" id="PF00746">
    <property type="entry name" value="Gram_pos_anchor"/>
    <property type="match status" value="1"/>
</dbReference>
<dbReference type="InterPro" id="IPR041277">
    <property type="entry name" value="MBG_Lactobacillales"/>
</dbReference>
<keyword evidence="1" id="KW-0134">Cell wall</keyword>
<evidence type="ECO:0000256" key="5">
    <source>
        <dbReference type="SAM" id="MobiDB-lite"/>
    </source>
</evidence>
<feature type="compositionally biased region" description="Low complexity" evidence="5">
    <location>
        <begin position="4188"/>
        <end position="4197"/>
    </location>
</feature>
<feature type="compositionally biased region" description="Polar residues" evidence="5">
    <location>
        <begin position="23"/>
        <end position="50"/>
    </location>
</feature>
<keyword evidence="9" id="KW-1185">Reference proteome</keyword>
<dbReference type="EMBL" id="AZGI01000043">
    <property type="protein sequence ID" value="KRM39209.1"/>
    <property type="molecule type" value="Genomic_DNA"/>
</dbReference>
<keyword evidence="3" id="KW-0732">Signal</keyword>
<dbReference type="Pfam" id="PF17966">
    <property type="entry name" value="Muc_B2"/>
    <property type="match status" value="2"/>
</dbReference>
<dbReference type="PROSITE" id="PS50847">
    <property type="entry name" value="GRAM_POS_ANCHORING"/>
    <property type="match status" value="1"/>
</dbReference>
<evidence type="ECO:0000256" key="2">
    <source>
        <dbReference type="ARBA" id="ARBA00022525"/>
    </source>
</evidence>
<feature type="region of interest" description="Disordered" evidence="5">
    <location>
        <begin position="4283"/>
        <end position="4423"/>
    </location>
</feature>
<dbReference type="Proteomes" id="UP000051223">
    <property type="component" value="Unassembled WGS sequence"/>
</dbReference>
<feature type="compositionally biased region" description="Polar residues" evidence="5">
    <location>
        <begin position="82"/>
        <end position="96"/>
    </location>
</feature>
<feature type="compositionally biased region" description="Polar residues" evidence="5">
    <location>
        <begin position="4284"/>
        <end position="4295"/>
    </location>
</feature>
<evidence type="ECO:0000256" key="3">
    <source>
        <dbReference type="ARBA" id="ARBA00022729"/>
    </source>
</evidence>
<feature type="transmembrane region" description="Helical" evidence="6">
    <location>
        <begin position="4466"/>
        <end position="4486"/>
    </location>
</feature>
<feature type="compositionally biased region" description="Basic and acidic residues" evidence="5">
    <location>
        <begin position="4344"/>
        <end position="4354"/>
    </location>
</feature>
<organism evidence="8 9">
    <name type="scientific">Lactobacillus hamsteri DSM 5661 = JCM 6256</name>
    <dbReference type="NCBI Taxonomy" id="1423754"/>
    <lineage>
        <taxon>Bacteria</taxon>
        <taxon>Bacillati</taxon>
        <taxon>Bacillota</taxon>
        <taxon>Bacilli</taxon>
        <taxon>Lactobacillales</taxon>
        <taxon>Lactobacillaceae</taxon>
        <taxon>Lactobacillus</taxon>
    </lineage>
</organism>
<feature type="compositionally biased region" description="Basic residues" evidence="5">
    <location>
        <begin position="4380"/>
        <end position="4389"/>
    </location>
</feature>
<dbReference type="PATRIC" id="fig|1423754.3.peg.1171"/>
<dbReference type="STRING" id="1423754.FC39_GL001138"/>
<evidence type="ECO:0000313" key="9">
    <source>
        <dbReference type="Proteomes" id="UP000051223"/>
    </source>
</evidence>
<keyword evidence="6" id="KW-0472">Membrane</keyword>
<evidence type="ECO:0000256" key="4">
    <source>
        <dbReference type="ARBA" id="ARBA00023088"/>
    </source>
</evidence>
<keyword evidence="2" id="KW-0964">Secreted</keyword>
<keyword evidence="4" id="KW-0572">Peptidoglycan-anchor</keyword>
<proteinExistence type="predicted"/>
<feature type="compositionally biased region" description="Basic and acidic residues" evidence="5">
    <location>
        <begin position="51"/>
        <end position="81"/>
    </location>
</feature>
<dbReference type="InterPro" id="IPR019931">
    <property type="entry name" value="LPXTG_anchor"/>
</dbReference>
<feature type="domain" description="Gram-positive cocci surface proteins LPxTG" evidence="7">
    <location>
        <begin position="4457"/>
        <end position="4493"/>
    </location>
</feature>
<accession>A0A0R1YH76</accession>
<dbReference type="Gene3D" id="2.60.40.4300">
    <property type="match status" value="3"/>
</dbReference>
<dbReference type="Gene3D" id="3.10.430.110">
    <property type="match status" value="20"/>
</dbReference>
<dbReference type="NCBIfam" id="TIGR01167">
    <property type="entry name" value="LPXTG_anchor"/>
    <property type="match status" value="1"/>
</dbReference>
<keyword evidence="6" id="KW-1133">Transmembrane helix</keyword>
<dbReference type="Pfam" id="PF17883">
    <property type="entry name" value="MBG"/>
    <property type="match status" value="21"/>
</dbReference>
<evidence type="ECO:0000256" key="1">
    <source>
        <dbReference type="ARBA" id="ARBA00022512"/>
    </source>
</evidence>
<feature type="region of interest" description="Disordered" evidence="5">
    <location>
        <begin position="4169"/>
        <end position="4198"/>
    </location>
</feature>
<evidence type="ECO:0000313" key="8">
    <source>
        <dbReference type="EMBL" id="KRM39209.1"/>
    </source>
</evidence>
<comment type="caution">
    <text evidence="8">The sequence shown here is derived from an EMBL/GenBank/DDBJ whole genome shotgun (WGS) entry which is preliminary data.</text>
</comment>
<feature type="compositionally biased region" description="Polar residues" evidence="5">
    <location>
        <begin position="120"/>
        <end position="141"/>
    </location>
</feature>
<feature type="compositionally biased region" description="Basic and acidic residues" evidence="5">
    <location>
        <begin position="11"/>
        <end position="22"/>
    </location>
</feature>
<dbReference type="eggNOG" id="COG0810">
    <property type="taxonomic scope" value="Bacteria"/>
</dbReference>
<keyword evidence="6" id="KW-0812">Transmembrane</keyword>
<feature type="compositionally biased region" description="Basic and acidic residues" evidence="5">
    <location>
        <begin position="4169"/>
        <end position="4182"/>
    </location>
</feature>
<reference evidence="8 9" key="1">
    <citation type="journal article" date="2015" name="Genome Announc.">
        <title>Expanding the biotechnology potential of lactobacilli through comparative genomics of 213 strains and associated genera.</title>
        <authorList>
            <person name="Sun Z."/>
            <person name="Harris H.M."/>
            <person name="McCann A."/>
            <person name="Guo C."/>
            <person name="Argimon S."/>
            <person name="Zhang W."/>
            <person name="Yang X."/>
            <person name="Jeffery I.B."/>
            <person name="Cooney J.C."/>
            <person name="Kagawa T.F."/>
            <person name="Liu W."/>
            <person name="Song Y."/>
            <person name="Salvetti E."/>
            <person name="Wrobel A."/>
            <person name="Rasinkangas P."/>
            <person name="Parkhill J."/>
            <person name="Rea M.C."/>
            <person name="O'Sullivan O."/>
            <person name="Ritari J."/>
            <person name="Douillard F.P."/>
            <person name="Paul Ross R."/>
            <person name="Yang R."/>
            <person name="Briner A.E."/>
            <person name="Felis G.E."/>
            <person name="de Vos W.M."/>
            <person name="Barrangou R."/>
            <person name="Klaenhammer T.R."/>
            <person name="Caufield P.W."/>
            <person name="Cui Y."/>
            <person name="Zhang H."/>
            <person name="O'Toole P.W."/>
        </authorList>
    </citation>
    <scope>NUCLEOTIDE SEQUENCE [LARGE SCALE GENOMIC DNA]</scope>
    <source>
        <strain evidence="8 9">DSM 5661</strain>
    </source>
</reference>
<feature type="region of interest" description="Disordered" evidence="5">
    <location>
        <begin position="1"/>
        <end position="144"/>
    </location>
</feature>
<dbReference type="InterPro" id="IPR041495">
    <property type="entry name" value="Mub_B2"/>
</dbReference>
<gene>
    <name evidence="8" type="ORF">FC39_GL001138</name>
</gene>
<protein>
    <submittedName>
        <fullName evidence="8">LPXTG-motif cell wall anchor domain protein</fullName>
    </submittedName>
</protein>
<evidence type="ECO:0000256" key="6">
    <source>
        <dbReference type="SAM" id="Phobius"/>
    </source>
</evidence>
<name>A0A0R1YH76_9LACO</name>
<sequence length="4493" mass="481428">MFLTTNNVETVHADETNIDKDNTATAINNSSSTGDINQKVVPSTQGQTSESDSKNHETVNTDTEKTDDQKLKENDVQKDTDNTAQQGQTEQGSNKPVNDKEGQQSTQQVQKDINVEKTKNTVQSTEDTIQNFNVSNQTNPGNEPVLEKALKESKATENLAPDPYTQDDSMSYIMGTDIANHAASFLKNGQKLLEAGAKITWETPLQTPTESDFESNPMHGKVSVTLNGTTSIVDVAAIPVDQPIKLNGSATHRYYYINNVGDKGPDSVTQKDAQEMELYNPNEDEEHNLLVPTEGNYGFTYEYKLPDQIDTSSMGIKFLKIEATVTPDEDNKDYFLNTGAVTINVPYLVKDLPLQADTNQPVYVQKGDGDNGDSGYLDLTQADGDGANSSGFGRYFYGTASNGYQDYALAYALGIGAVSNFNNASGDNKDATSMEVKINVPKAEGHMFHVVQVTPDEVPAGKPLYIFKHGGNPNVGPNKIVNTLKDQTTYVQNDLLNPITPAGAVFAGTGAEATSKAVKSSENHYTFQYTAYYGSFDKSGNTQIPLLSNTSKYASQEFIDEIAKTYQTLGFNNEWATTGISNQGYAPAVFKNRAGDIYIIDQPEANQMEDNVCDVTDGPSTLTNPDDIAKLLQAPATLDGKWPTGTTFEWVDKDGQPADPMTFTQAGQAKTGYIKVHLAMPDGMTKAQQGWWYDHIVPVQAISKAKTINPGQDVAYGTPLSAADLVTNKDQFPEGTTFHYASRDADGHLCYQNNDGKWVYDAEQPDGTTQQVEATGEVKSTEPNWTKGGEYANVGIYADYTLTGADGLKKQVQSTPTTATVTINRYVNYYVVAGGDLPTDPSSLIHFNNDLVKDPLEFSGGFTQVGSDTAAQLSNQKSNQAQFTVHFKNSNTTVKLYLNVIVIPKIDGVSDQWFNANGSHNQTIDTVHQTGDYTIANGQAASQLTDYTDADGSYQGYQSNKDNTAEGGSFSQTTEAYQPGMTVTGLSTNSANELIGGKQTATVRIDVPKGTHGGNGVTILTDNKGNSYYNLEVPINVVFSGNITVDGKQTVTYNADQQHIDQRHSDNYVGTIVISNPSADGNLTVSVELTNNDLQFVDAHGNPTIAPTNAGTYHVGLKRSGIQKVKAAVEAASAQSPYKYDVSYDTTKFADFIVNKADGKAFFTGEGTKTYDGSAIANYQPSVTIAAQGVDPDTKVDLTAGTDYVWYLTDGAGGKKGTALTTAPVDAGNYVVELTDAGKSKITSLNAANIDWTKPGAITESASYIINKATAPITFVTQDGQSITTPSEFNLANYQIKVGIPGEENYQLTGKVENNLIFIDKDGVQWQQVPSAPGSYQVELSNLAISAIKAHYDKYSKNYNFVNEAYSMLNIDAASAQISFVDTENNDRLVGKAQMITGSAGATIEFTGANALKFDNSIYELVPGQQDSVKLGAEGTNTPVTIKLKHKHEKIKVAQTLTFTVDYKYANGDQAGQQAAKSVQWGGFYSRIRDIDKVTNVETFTDWQFDPSYNKDGFSNGYKVISGNWSAPEDGKVTVIDTPNVNGYIAFTNADGTNANQFNIANPKGTETHTVYYAQVQTDPRTVTAEFHFWENNKDAGTAAPSAELQVFYKKAPTNVRVDSQGQIHVTYGGWEWDKAAGDPQTPGIHVISGSTEGKNKLWNNVNDATGGFSVNAPNIDGYTPINLREDSANTTVNFSSPTLNPNTLFTNDTDGTWYNRNRLVTFYVPDTDLNRTIKRTIEVYNPDGTVTTIPQQVEFSRTGKVNKGAGTAENPGDTGVVFSDFTPASGTWAEYDVANKGDYTILIDGHEVAGNKIPLVTVTPDTKDTTVKVTYTASATAKLTGSASSDYTGSQIAWNNVISTDNGSNIAVTVTGPTAGSYTLQKGDLEFSADGTKWSTDLPTNAGTYQMRWSAAGITNIKKQFGNNSITWGTNDADITSDATYTINKAKGTAVFSGTSTKTYDGSAIADYQPTVTVPAPGTATSVDLNAGTDYVWYLLDADGHKTGAALTTAPVDAGNYTVELTSAGKGKITALNADNINWTDADITGTGSYIINKATATVNFTENSGQTVDYSGQTGKFDASKFVPTISTNNQQALTIPNGVNLSLAAGDFTINGVETTTEPVELGTYTIGLSKSGFAKLQSATNNYNWVNSAKASYIIKANDKATITVTNNVADGGHQTVVYKGSAYNANNIDLADYALTLPTGLTYHLQAGDLELVGDPTNVGTCTVQLSEQGKTNLQKAAGDKFIFDFNKEGVANSTASFEITKATPTVVFGGTGSKTYGQNDETWTKPADLTITNAPGMGNETISLANSDYEFVGQDGTVYSSVPTNVGTYTVRLSDQGKAKVTGSTINAGNLDWAKAAISGEGSFTVKAAEASAALSGANNRDYNGSAVSTADINNGGNIVVTISIPGTTNTISYKLADGDYTWKDNADPINVGTYTIELNKANILAHLQAQIANDPAWKGNVTLAAAKLSGNATFTINQKAANVSLTGNNDASVPPYSGKAATMPVDALKNALTNSDNLDLSGLTADGFDWYDAAGTTKIAAPTNAGSYTIKLNDTGLSEIQTKNSNYKVSIATPNNYGFKIKKVNGHVVLNNNATDAFTGVANNDVYKNYTLTLSTDTPVTDQIGYTLKPGDLQFLVNGTWTSNVPTAVGKYEVRLGQTGWDNLKKSLNNNSQNINWVATDTPKDKNYYTITAASATANLAGQNSMVYNGQAPTANDVNGGTIEVTLTFPGATDANKVFKLTDASYYTWNTSDHTNVGNYTITLTNAGKTAIQNYIDSIVGEGNITLPTDKVTGSAKFDITPAQLTVEQGGNGSKTYDGKAANVGTTNLTNKNNWSVTGMMGGESFNIPATLTKTDFDWYQVNADGSETKLNGVPTNAGNYAIKLNAAGLTKLNAANKNYNIASDKLSGKYSYTINKANAVISLDSTANKQDATWTGSTIAVDPTNFVPSIKDTSNNKTIALPNVQLTADDYTVAGNPVEPGSYNVTLTENGWKKVADAVSGTDNYNWSYSGNGILTIAKKQQAITISGSQTVIYSGDPAVLPTNADGTLKGYTVDLGNGLTYQLKDGDLEFVQAAHTDADTYKLKLSAAGLENIKKLAAGDHYDYSYTYDETNNSAELIVAKATATYALSGGQSSTYNGSPVSIDLNKDHTYSITITMNNGQQVTYQLTNADLAFKSGSAPTARGRYDVVLSNTGLEHLKALNANYNWDTDKSTSTAYYEINPAEMFVGIGGTTHTVYNGQVQPVPADELSDLHLIWGGSETKPSDTTSIQLQAGDFDYYQKNADGTFSKVDPKDAKTYYLVLNQAGLDRLNAANPNGNYTFELNNDPKQVNYGTYVINQLNAKVTLTGSQSAEYGYAQDLNVHNFHIVLRDENGKQIIEVPDDVLASGDLLIKNYAADKHPADVGTYDVEIQPSLIEKLKQKYTDFNFDPVTSRDTNSDGLSEAVVQKNNDGKYIITTVDAYISISGSQTVPYNADHSYSIGNSYSVTLKDKQDKVITLPDDIKSKLQFQFVASPTNAGNYEVTLTPKSISLIETIGANNSNGEDNYAWHSNIQPQSYVVTPLEVTANVANAGTEPASSIYGESINLDDHLGAYTITLTDKSTNKPITYTLQKGDLVFVTEPTNVGTYEVQLSQAGINHIQEQYPTQNYTITYGHTATFKVTAATPTITITANGKTQKTYDANPAEIKPGDFTVSITTNNGQTIDYQLSGSDLQFDGNAPTDAGQYEVKLKPSVIDKLKQQFPNYNWDADSVTNAAGKFTITAANGSAVLSGNVSKSYDGSGISDLSPIKVTVDYPGVGTNTTYTLTNDDYVIVNDSTGKQYKPSEAPANVGDYHIELTQTGKDNIAKLGNSKQHHNINWTADSFTGNATYKISAISISVSGKGKQTATYDGTSFGNADKLDLSKFVPMLNANGVKVPTIPANTLTDGDYTIKNSNDETVTDPTDAGEYTVWLNEKGLNKLKSLSSNFTWSAAPIQVGTLTINPFEVTVTIKGNAEVDSGVTAIPDHTYSFDFTNKENSKWPEGWKQPTISVSDLDFDGSRPAETTKNGTFTVNYKGGQAALQKLLGNNYKVTYVAGNNNFVVAPQEHTGKISYIDPNDPNKEIGSTPLKGKTGDEIKITPAPPAGWKVVPDQDIPTTVTVTKDGIPTITVKVEHDTIVVTPDDPKTPNDKLPDTINKGPNYPGNNYPAGVAHDDLNKTITRTIIEKLPSGDKKIEQIVTFTRTATIDLVTGKVSHGEWTKSGSWDKFTAENVPGYTANPKQVEAEDVTIETNDKTVTINYTRDAQPTTPGGNDGDGDLPTPPTPPANPDQGSGDHGGTTPPNPSNPVQPSGGSKPDEKPSDKPGNKPGKPTKPEEPGKKPTKPNNPSKSKPTKSNKTKTTRPSQTITKAPGKAPKKGRYDNVTPPNGSDVPNGLPAGTHWKNAALIGPNGEVYYKNGHWSYAGRKALPQTGAHDNVLATVFGSLAAGLGILGLFGVHKKKKDE</sequence>
<evidence type="ECO:0000259" key="7">
    <source>
        <dbReference type="PROSITE" id="PS50847"/>
    </source>
</evidence>